<gene>
    <name evidence="2" type="ORF">CY34DRAFT_122394</name>
</gene>
<evidence type="ECO:0000313" key="2">
    <source>
        <dbReference type="EMBL" id="KIK49648.1"/>
    </source>
</evidence>
<feature type="compositionally biased region" description="Basic residues" evidence="1">
    <location>
        <begin position="16"/>
        <end position="29"/>
    </location>
</feature>
<feature type="compositionally biased region" description="Basic and acidic residues" evidence="1">
    <location>
        <begin position="42"/>
        <end position="57"/>
    </location>
</feature>
<feature type="region of interest" description="Disordered" evidence="1">
    <location>
        <begin position="1"/>
        <end position="57"/>
    </location>
</feature>
<evidence type="ECO:0000256" key="1">
    <source>
        <dbReference type="SAM" id="MobiDB-lite"/>
    </source>
</evidence>
<keyword evidence="3" id="KW-1185">Reference proteome</keyword>
<evidence type="ECO:0000313" key="3">
    <source>
        <dbReference type="Proteomes" id="UP000054485"/>
    </source>
</evidence>
<accession>A0A0D0C4B0</accession>
<sequence>MGWKAAAKSIRQAFSRNHHRSINIRHRKPLRVDPSVTKQKTKTKDISIRLRKEDAQR</sequence>
<dbReference type="Proteomes" id="UP000054485">
    <property type="component" value="Unassembled WGS sequence"/>
</dbReference>
<reference evidence="2 3" key="1">
    <citation type="submission" date="2014-04" db="EMBL/GenBank/DDBJ databases">
        <authorList>
            <consortium name="DOE Joint Genome Institute"/>
            <person name="Kuo A."/>
            <person name="Ruytinx J."/>
            <person name="Rineau F."/>
            <person name="Colpaert J."/>
            <person name="Kohler A."/>
            <person name="Nagy L.G."/>
            <person name="Floudas D."/>
            <person name="Copeland A."/>
            <person name="Barry K.W."/>
            <person name="Cichocki N."/>
            <person name="Veneault-Fourrey C."/>
            <person name="LaButti K."/>
            <person name="Lindquist E.A."/>
            <person name="Lipzen A."/>
            <person name="Lundell T."/>
            <person name="Morin E."/>
            <person name="Murat C."/>
            <person name="Sun H."/>
            <person name="Tunlid A."/>
            <person name="Henrissat B."/>
            <person name="Grigoriev I.V."/>
            <person name="Hibbett D.S."/>
            <person name="Martin F."/>
            <person name="Nordberg H.P."/>
            <person name="Cantor M.N."/>
            <person name="Hua S.X."/>
        </authorList>
    </citation>
    <scope>NUCLEOTIDE SEQUENCE [LARGE SCALE GENOMIC DNA]</scope>
    <source>
        <strain evidence="2 3">UH-Slu-Lm8-n1</strain>
    </source>
</reference>
<dbReference type="EMBL" id="KN835132">
    <property type="protein sequence ID" value="KIK49648.1"/>
    <property type="molecule type" value="Genomic_DNA"/>
</dbReference>
<dbReference type="InParanoid" id="A0A0D0C4B0"/>
<dbReference type="AlphaFoldDB" id="A0A0D0C4B0"/>
<dbReference type="HOGENOM" id="CLU_2997984_0_0_1"/>
<reference evidence="3" key="2">
    <citation type="submission" date="2015-01" db="EMBL/GenBank/DDBJ databases">
        <title>Evolutionary Origins and Diversification of the Mycorrhizal Mutualists.</title>
        <authorList>
            <consortium name="DOE Joint Genome Institute"/>
            <consortium name="Mycorrhizal Genomics Consortium"/>
            <person name="Kohler A."/>
            <person name="Kuo A."/>
            <person name="Nagy L.G."/>
            <person name="Floudas D."/>
            <person name="Copeland A."/>
            <person name="Barry K.W."/>
            <person name="Cichocki N."/>
            <person name="Veneault-Fourrey C."/>
            <person name="LaButti K."/>
            <person name="Lindquist E.A."/>
            <person name="Lipzen A."/>
            <person name="Lundell T."/>
            <person name="Morin E."/>
            <person name="Murat C."/>
            <person name="Riley R."/>
            <person name="Ohm R."/>
            <person name="Sun H."/>
            <person name="Tunlid A."/>
            <person name="Henrissat B."/>
            <person name="Grigoriev I.V."/>
            <person name="Hibbett D.S."/>
            <person name="Martin F."/>
        </authorList>
    </citation>
    <scope>NUCLEOTIDE SEQUENCE [LARGE SCALE GENOMIC DNA]</scope>
    <source>
        <strain evidence="3">UH-Slu-Lm8-n1</strain>
    </source>
</reference>
<protein>
    <submittedName>
        <fullName evidence="2">Uncharacterized protein</fullName>
    </submittedName>
</protein>
<organism evidence="2 3">
    <name type="scientific">Suillus luteus UH-Slu-Lm8-n1</name>
    <dbReference type="NCBI Taxonomy" id="930992"/>
    <lineage>
        <taxon>Eukaryota</taxon>
        <taxon>Fungi</taxon>
        <taxon>Dikarya</taxon>
        <taxon>Basidiomycota</taxon>
        <taxon>Agaricomycotina</taxon>
        <taxon>Agaricomycetes</taxon>
        <taxon>Agaricomycetidae</taxon>
        <taxon>Boletales</taxon>
        <taxon>Suillineae</taxon>
        <taxon>Suillaceae</taxon>
        <taxon>Suillus</taxon>
    </lineage>
</organism>
<name>A0A0D0C4B0_9AGAM</name>
<proteinExistence type="predicted"/>